<dbReference type="PANTHER" id="PTHR46696:SF1">
    <property type="entry name" value="CYTOCHROME P450 YJIB-RELATED"/>
    <property type="match status" value="1"/>
</dbReference>
<proteinExistence type="inferred from homology"/>
<evidence type="ECO:0000256" key="1">
    <source>
        <dbReference type="ARBA" id="ARBA00010617"/>
    </source>
</evidence>
<comment type="similarity">
    <text evidence="1 2">Belongs to the cytochrome P450 family.</text>
</comment>
<dbReference type="SUPFAM" id="SSF48264">
    <property type="entry name" value="Cytochrome P450"/>
    <property type="match status" value="1"/>
</dbReference>
<evidence type="ECO:0000313" key="3">
    <source>
        <dbReference type="EMBL" id="MCQ4084233.1"/>
    </source>
</evidence>
<accession>A0ABT1Q4B9</accession>
<name>A0ABT1Q4B9_9ACTN</name>
<dbReference type="InterPro" id="IPR017972">
    <property type="entry name" value="Cyt_P450_CS"/>
</dbReference>
<keyword evidence="4" id="KW-1185">Reference proteome</keyword>
<dbReference type="EMBL" id="JANFNG010000032">
    <property type="protein sequence ID" value="MCQ4084233.1"/>
    <property type="molecule type" value="Genomic_DNA"/>
</dbReference>
<dbReference type="CDD" id="cd11031">
    <property type="entry name" value="Cyp158A-like"/>
    <property type="match status" value="1"/>
</dbReference>
<keyword evidence="2" id="KW-0349">Heme</keyword>
<evidence type="ECO:0000256" key="2">
    <source>
        <dbReference type="RuleBase" id="RU000461"/>
    </source>
</evidence>
<sequence>MSTPDAPVAFPFGTPRGLDEEPEYERLRASEGLCPVRLPYGAPARLVVRHRDVKAVLGDRRFSRIESVGPDEPRLLPIVQRANMLISSDGPEHDRLRRLLAAAFTVRGVERLRPRAQEIVRDLLDGLEKHGSPADLMELFALPVPVLMICELLGVPGPDRARFRELAELFLAAKLHQLTAEQIQSAGRELRDYLAGLVARRHTDPGGDLLSSLVAEGDLSDEELVGIAVTILIAGHEVLADQLANFTYFLLTHPAHHRALLDDPALVPTAIEELLRHTPLGVSTGSPRKATEDVELGGTLVRAGEYVLPVMSAANRDMTVFGGRPEPDFSRADNPHLAFGHGVHRCLGSALARLELQVAMESLLRRLPRLRLAVPAEEIAWCEGGLVRGPLTLPVAW</sequence>
<dbReference type="InterPro" id="IPR036396">
    <property type="entry name" value="Cyt_P450_sf"/>
</dbReference>
<dbReference type="PROSITE" id="PS00086">
    <property type="entry name" value="CYTOCHROME_P450"/>
    <property type="match status" value="1"/>
</dbReference>
<comment type="caution">
    <text evidence="3">The sequence shown here is derived from an EMBL/GenBank/DDBJ whole genome shotgun (WGS) entry which is preliminary data.</text>
</comment>
<dbReference type="InterPro" id="IPR001128">
    <property type="entry name" value="Cyt_P450"/>
</dbReference>
<protein>
    <submittedName>
        <fullName evidence="3">Cytochrome P450</fullName>
    </submittedName>
</protein>
<dbReference type="RefSeq" id="WP_255923286.1">
    <property type="nucleotide sequence ID" value="NZ_JANFNG010000032.1"/>
</dbReference>
<evidence type="ECO:0000313" key="4">
    <source>
        <dbReference type="Proteomes" id="UP001057702"/>
    </source>
</evidence>
<organism evidence="3 4">
    <name type="scientific">Streptomyces humicola</name>
    <dbReference type="NCBI Taxonomy" id="2953240"/>
    <lineage>
        <taxon>Bacteria</taxon>
        <taxon>Bacillati</taxon>
        <taxon>Actinomycetota</taxon>
        <taxon>Actinomycetes</taxon>
        <taxon>Kitasatosporales</taxon>
        <taxon>Streptomycetaceae</taxon>
        <taxon>Streptomyces</taxon>
    </lineage>
</organism>
<dbReference type="Gene3D" id="1.10.630.10">
    <property type="entry name" value="Cytochrome P450"/>
    <property type="match status" value="1"/>
</dbReference>
<dbReference type="Pfam" id="PF00067">
    <property type="entry name" value="p450"/>
    <property type="match status" value="1"/>
</dbReference>
<dbReference type="InterPro" id="IPR002397">
    <property type="entry name" value="Cyt_P450_B"/>
</dbReference>
<keyword evidence="2" id="KW-0560">Oxidoreductase</keyword>
<keyword evidence="2" id="KW-0479">Metal-binding</keyword>
<keyword evidence="2" id="KW-0408">Iron</keyword>
<reference evidence="3" key="1">
    <citation type="submission" date="2022-06" db="EMBL/GenBank/DDBJ databases">
        <title>Draft genome sequence of Streptomyces sp. RB6PN25 isolated from peat swamp forest in Thailand.</title>
        <authorList>
            <person name="Duangmal K."/>
            <person name="Klaysubun C."/>
        </authorList>
    </citation>
    <scope>NUCLEOTIDE SEQUENCE</scope>
    <source>
        <strain evidence="3">RB6PN25</strain>
    </source>
</reference>
<keyword evidence="2" id="KW-0503">Monooxygenase</keyword>
<dbReference type="PRINTS" id="PR00385">
    <property type="entry name" value="P450"/>
</dbReference>
<gene>
    <name evidence="3" type="ORF">NGB36_27570</name>
</gene>
<dbReference type="PRINTS" id="PR00359">
    <property type="entry name" value="BP450"/>
</dbReference>
<dbReference type="PANTHER" id="PTHR46696">
    <property type="entry name" value="P450, PUTATIVE (EUROFUNG)-RELATED"/>
    <property type="match status" value="1"/>
</dbReference>
<dbReference type="Proteomes" id="UP001057702">
    <property type="component" value="Unassembled WGS sequence"/>
</dbReference>